<evidence type="ECO:0000256" key="1">
    <source>
        <dbReference type="SAM" id="SignalP"/>
    </source>
</evidence>
<dbReference type="EMBL" id="QHKM01000001">
    <property type="protein sequence ID" value="RAK69728.1"/>
    <property type="molecule type" value="Genomic_DNA"/>
</dbReference>
<dbReference type="AlphaFoldDB" id="A0A328BXA9"/>
<dbReference type="InterPro" id="IPR036541">
    <property type="entry name" value="PLipase_A1_sf"/>
</dbReference>
<dbReference type="Gene3D" id="2.40.230.10">
    <property type="entry name" value="Phospholipase A1"/>
    <property type="match status" value="1"/>
</dbReference>
<feature type="chain" id="PRO_5016300697" evidence="1">
    <location>
        <begin position="25"/>
        <end position="358"/>
    </location>
</feature>
<dbReference type="RefSeq" id="WP_111476464.1">
    <property type="nucleotide sequence ID" value="NZ_QHKM01000001.1"/>
</dbReference>
<accession>A0A328BXA9</accession>
<comment type="caution">
    <text evidence="2">The sequence shown here is derived from an EMBL/GenBank/DDBJ whole genome shotgun (WGS) entry which is preliminary data.</text>
</comment>
<name>A0A328BXA9_9BACT</name>
<reference evidence="3" key="1">
    <citation type="submission" date="2018-05" db="EMBL/GenBank/DDBJ databases">
        <authorList>
            <person name="Nie L."/>
        </authorList>
    </citation>
    <scope>NUCLEOTIDE SEQUENCE [LARGE SCALE GENOMIC DNA]</scope>
    <source>
        <strain evidence="3">NL</strain>
    </source>
</reference>
<gene>
    <name evidence="2" type="ORF">DLM85_02415</name>
</gene>
<dbReference type="GO" id="GO:0004620">
    <property type="term" value="F:phospholipase activity"/>
    <property type="evidence" value="ECO:0007669"/>
    <property type="project" value="InterPro"/>
</dbReference>
<proteinExistence type="predicted"/>
<dbReference type="SUPFAM" id="SSF56931">
    <property type="entry name" value="Outer membrane phospholipase A (OMPLA)"/>
    <property type="match status" value="1"/>
</dbReference>
<evidence type="ECO:0000313" key="3">
    <source>
        <dbReference type="Proteomes" id="UP000248553"/>
    </source>
</evidence>
<evidence type="ECO:0000313" key="2">
    <source>
        <dbReference type="EMBL" id="RAK69728.1"/>
    </source>
</evidence>
<dbReference type="GO" id="GO:0006629">
    <property type="term" value="P:lipid metabolic process"/>
    <property type="evidence" value="ECO:0007669"/>
    <property type="project" value="InterPro"/>
</dbReference>
<sequence length="358" mass="40363">MTPTLPKRQLLLLALCALTLPALAQKAESIAPDNSILDQRAQNEELLFRSLNYAALSYGSPPYADWGAPKAPYILSADIIPQFAIGGKRLPFALHFTPRFKARIFRDDELAGDSSLPVRTPSYMPGATLYFKNNALNAGQPLFYKFASVSVFHHSNGQDGNSLNPDGRFNQYNGSFSTNFAEVAVYLSHKYNYVPEPAFTCDNNLRGHTDFFARLGFEKHFATDVNLIGRYGQNRLNAQVGWIRNGAYRYWLNTRPNPTISECYLLERHRFVASVSVVADTRLPDLNGRMNKLHRRVNAELMYARRLPVSANVAFQASGGYYGTDPYNAYFEDAYFYARLGLAFGFFTSTTYRDTPTR</sequence>
<keyword evidence="3" id="KW-1185">Reference proteome</keyword>
<organism evidence="2 3">
    <name type="scientific">Hymenobacter edaphi</name>
    <dbReference type="NCBI Taxonomy" id="2211146"/>
    <lineage>
        <taxon>Bacteria</taxon>
        <taxon>Pseudomonadati</taxon>
        <taxon>Bacteroidota</taxon>
        <taxon>Cytophagia</taxon>
        <taxon>Cytophagales</taxon>
        <taxon>Hymenobacteraceae</taxon>
        <taxon>Hymenobacter</taxon>
    </lineage>
</organism>
<dbReference type="Proteomes" id="UP000248553">
    <property type="component" value="Unassembled WGS sequence"/>
</dbReference>
<dbReference type="OrthoDB" id="977150at2"/>
<dbReference type="GO" id="GO:0016020">
    <property type="term" value="C:membrane"/>
    <property type="evidence" value="ECO:0007669"/>
    <property type="project" value="InterPro"/>
</dbReference>
<keyword evidence="1" id="KW-0732">Signal</keyword>
<protein>
    <submittedName>
        <fullName evidence="2">Uncharacterized protein</fullName>
    </submittedName>
</protein>
<feature type="signal peptide" evidence="1">
    <location>
        <begin position="1"/>
        <end position="24"/>
    </location>
</feature>